<dbReference type="Proteomes" id="UP001055420">
    <property type="component" value="Chromosome"/>
</dbReference>
<accession>A0ABY4XLJ6</accession>
<dbReference type="InterPro" id="IPR038636">
    <property type="entry name" value="Wzi_sf"/>
</dbReference>
<proteinExistence type="predicted"/>
<evidence type="ECO:0000313" key="1">
    <source>
        <dbReference type="EMBL" id="USJ31315.1"/>
    </source>
</evidence>
<protein>
    <submittedName>
        <fullName evidence="1">Capsule assembly Wzi family protein</fullName>
    </submittedName>
</protein>
<sequence>MSTFGFLHGQAELTSVDSTRKNIQYSLRGGVTAATATQTPFWLRSNQFGVVPEKNPNVFLSGSIMSDYTKKNWDWGYGIDTWINLGASSSVIVPQAYIKAKYKRFEILGGREKQIIGIVGDSSLTSGSYIQSGNSIPIPMIQIGFTNYVPLLKGLVAFKGFINHGWFDANAVVRNHYSHQKAFYLRFGKDKWPVAISGGFNHNVQWGGTVITSNRWTVGKKNPQDWIDYWYVFTGKSIPTFGYVDPTKYDLIDRGNRVGNHLGSIDVALEIRSADWNLMFYRQSFYDDGSLYQKANIRDGLNGVTLKLRKPSSSKIYLRSLLFEYLYTVSQGGNSFDLDGGPRGRDNYLNHTQFEGWVYQENTIGTPFITPKIATRQDLPQPSVYFFSNNNRVKVFHAGIAGQVNQVSVVAKVSYSKNLGIYDRPFPEGINQTSAMLDLNFPLRLGTMRNLNGKIVLASDIGKLYKNSTGVSISVIKRGFL</sequence>
<dbReference type="EMBL" id="CP098805">
    <property type="protein sequence ID" value="USJ31315.1"/>
    <property type="molecule type" value="Genomic_DNA"/>
</dbReference>
<organism evidence="1 2">
    <name type="scientific">Dyadobacter chenhuakuii</name>
    <dbReference type="NCBI Taxonomy" id="2909339"/>
    <lineage>
        <taxon>Bacteria</taxon>
        <taxon>Pseudomonadati</taxon>
        <taxon>Bacteroidota</taxon>
        <taxon>Cytophagia</taxon>
        <taxon>Cytophagales</taxon>
        <taxon>Spirosomataceae</taxon>
        <taxon>Dyadobacter</taxon>
    </lineage>
</organism>
<keyword evidence="2" id="KW-1185">Reference proteome</keyword>
<dbReference type="Gene3D" id="2.40.160.130">
    <property type="entry name" value="Capsule assembly protein Wzi"/>
    <property type="match status" value="1"/>
</dbReference>
<gene>
    <name evidence="1" type="ORF">NFI80_00955</name>
</gene>
<dbReference type="RefSeq" id="WP_235164370.1">
    <property type="nucleotide sequence ID" value="NZ_CP098805.1"/>
</dbReference>
<name>A0ABY4XLJ6_9BACT</name>
<evidence type="ECO:0000313" key="2">
    <source>
        <dbReference type="Proteomes" id="UP001055420"/>
    </source>
</evidence>
<reference evidence="1" key="1">
    <citation type="submission" date="2022-06" db="EMBL/GenBank/DDBJ databases">
        <title>Novel species in genus Dyadobacter.</title>
        <authorList>
            <person name="Ma C."/>
        </authorList>
    </citation>
    <scope>NUCLEOTIDE SEQUENCE</scope>
    <source>
        <strain evidence="1">CY22</strain>
    </source>
</reference>